<evidence type="ECO:0000259" key="1">
    <source>
        <dbReference type="Pfam" id="PF13524"/>
    </source>
</evidence>
<dbReference type="AlphaFoldDB" id="X1DHM2"/>
<gene>
    <name evidence="2" type="ORF">S01H4_40194</name>
</gene>
<protein>
    <recommendedName>
        <fullName evidence="1">Spore protein YkvP/CgeB glycosyl transferase-like domain-containing protein</fullName>
    </recommendedName>
</protein>
<sequence>VFFGKGWISSGRITFSNYIDIINSTKINLDISNDARKPAENQIKGRVAEITMCGGFLLTGYHPELHEMFDIGKEIVCYTDRADMLKKIDYYLKHDDEREAIAEAGYKRAQKDHTYVELFKRAFEMVGVS</sequence>
<comment type="caution">
    <text evidence="2">The sequence shown here is derived from an EMBL/GenBank/DDBJ whole genome shotgun (WGS) entry which is preliminary data.</text>
</comment>
<feature type="non-terminal residue" evidence="2">
    <location>
        <position position="1"/>
    </location>
</feature>
<accession>X1DHM2</accession>
<proteinExistence type="predicted"/>
<dbReference type="Pfam" id="PF13524">
    <property type="entry name" value="Glyco_trans_1_2"/>
    <property type="match status" value="1"/>
</dbReference>
<dbReference type="InterPro" id="IPR055259">
    <property type="entry name" value="YkvP/CgeB_Glyco_trans-like"/>
</dbReference>
<organism evidence="2">
    <name type="scientific">marine sediment metagenome</name>
    <dbReference type="NCBI Taxonomy" id="412755"/>
    <lineage>
        <taxon>unclassified sequences</taxon>
        <taxon>metagenomes</taxon>
        <taxon>ecological metagenomes</taxon>
    </lineage>
</organism>
<reference evidence="2" key="1">
    <citation type="journal article" date="2014" name="Front. Microbiol.">
        <title>High frequency of phylogenetically diverse reductive dehalogenase-homologous genes in deep subseafloor sedimentary metagenomes.</title>
        <authorList>
            <person name="Kawai M."/>
            <person name="Futagami T."/>
            <person name="Toyoda A."/>
            <person name="Takaki Y."/>
            <person name="Nishi S."/>
            <person name="Hori S."/>
            <person name="Arai W."/>
            <person name="Tsubouchi T."/>
            <person name="Morono Y."/>
            <person name="Uchiyama I."/>
            <person name="Ito T."/>
            <person name="Fujiyama A."/>
            <person name="Inagaki F."/>
            <person name="Takami H."/>
        </authorList>
    </citation>
    <scope>NUCLEOTIDE SEQUENCE</scope>
    <source>
        <strain evidence="2">Expedition CK06-06</strain>
    </source>
</reference>
<name>X1DHM2_9ZZZZ</name>
<dbReference type="EMBL" id="BART01021858">
    <property type="protein sequence ID" value="GAH04494.1"/>
    <property type="molecule type" value="Genomic_DNA"/>
</dbReference>
<evidence type="ECO:0000313" key="2">
    <source>
        <dbReference type="EMBL" id="GAH04494.1"/>
    </source>
</evidence>
<feature type="domain" description="Spore protein YkvP/CgeB glycosyl transferase-like" evidence="1">
    <location>
        <begin position="3"/>
        <end position="117"/>
    </location>
</feature>